<dbReference type="EMBL" id="JAATJH010000002">
    <property type="protein sequence ID" value="NJC25613.1"/>
    <property type="molecule type" value="Genomic_DNA"/>
</dbReference>
<gene>
    <name evidence="2" type="ORF">GGR27_001112</name>
</gene>
<dbReference type="PROSITE" id="PS51257">
    <property type="entry name" value="PROKAR_LIPOPROTEIN"/>
    <property type="match status" value="1"/>
</dbReference>
<dbReference type="InterPro" id="IPR023393">
    <property type="entry name" value="START-like_dom_sf"/>
</dbReference>
<evidence type="ECO:0008006" key="4">
    <source>
        <dbReference type="Google" id="ProtNLM"/>
    </source>
</evidence>
<dbReference type="Gene3D" id="3.30.530.20">
    <property type="match status" value="1"/>
</dbReference>
<dbReference type="SUPFAM" id="SSF55961">
    <property type="entry name" value="Bet v1-like"/>
    <property type="match status" value="1"/>
</dbReference>
<name>A0ABX0X8M7_9BACT</name>
<evidence type="ECO:0000256" key="1">
    <source>
        <dbReference type="SAM" id="SignalP"/>
    </source>
</evidence>
<keyword evidence="3" id="KW-1185">Reference proteome</keyword>
<organism evidence="2 3">
    <name type="scientific">Neolewinella antarctica</name>
    <dbReference type="NCBI Taxonomy" id="442734"/>
    <lineage>
        <taxon>Bacteria</taxon>
        <taxon>Pseudomonadati</taxon>
        <taxon>Bacteroidota</taxon>
        <taxon>Saprospiria</taxon>
        <taxon>Saprospirales</taxon>
        <taxon>Lewinellaceae</taxon>
        <taxon>Neolewinella</taxon>
    </lineage>
</organism>
<proteinExistence type="predicted"/>
<evidence type="ECO:0000313" key="3">
    <source>
        <dbReference type="Proteomes" id="UP000770785"/>
    </source>
</evidence>
<dbReference type="RefSeq" id="WP_168036412.1">
    <property type="nucleotide sequence ID" value="NZ_JAATJH010000002.1"/>
</dbReference>
<sequence length="230" mass="26566">MIYRTTPPAGLLLFLIFLAFSGQSCTSPREKSIKKWEKTQWRTVKTDKRDTPTWVIRTRELAGKNFLEYKIEGEIEASPTACISSFKREIHTLADDPKNKKYPTYDIAEESAHELLTYVIHKEPFPLKNTEMSIRYLFSPTSESSGEGVEWTEDWNATITPPASRKLSRVETFRGDWSFVPTPTNFSKAVSHVRFDPKRMPMWLVEPMVVKLLVAGLTNLREMTSQENDR</sequence>
<accession>A0ABX0X8M7</accession>
<protein>
    <recommendedName>
        <fullName evidence="4">START domain-containing protein</fullName>
    </recommendedName>
</protein>
<comment type="caution">
    <text evidence="2">The sequence shown here is derived from an EMBL/GenBank/DDBJ whole genome shotgun (WGS) entry which is preliminary data.</text>
</comment>
<feature type="chain" id="PRO_5046875730" description="START domain-containing protein" evidence="1">
    <location>
        <begin position="27"/>
        <end position="230"/>
    </location>
</feature>
<keyword evidence="1" id="KW-0732">Signal</keyword>
<evidence type="ECO:0000313" key="2">
    <source>
        <dbReference type="EMBL" id="NJC25613.1"/>
    </source>
</evidence>
<reference evidence="2 3" key="1">
    <citation type="submission" date="2020-03" db="EMBL/GenBank/DDBJ databases">
        <title>Genomic Encyclopedia of Type Strains, Phase IV (KMG-IV): sequencing the most valuable type-strain genomes for metagenomic binning, comparative biology and taxonomic classification.</title>
        <authorList>
            <person name="Goeker M."/>
        </authorList>
    </citation>
    <scope>NUCLEOTIDE SEQUENCE [LARGE SCALE GENOMIC DNA]</scope>
    <source>
        <strain evidence="2 3">DSM 105096</strain>
    </source>
</reference>
<feature type="signal peptide" evidence="1">
    <location>
        <begin position="1"/>
        <end position="26"/>
    </location>
</feature>
<dbReference type="Proteomes" id="UP000770785">
    <property type="component" value="Unassembled WGS sequence"/>
</dbReference>